<dbReference type="SUPFAM" id="SSF52540">
    <property type="entry name" value="P-loop containing nucleoside triphosphate hydrolases"/>
    <property type="match status" value="1"/>
</dbReference>
<reference evidence="3 4" key="1">
    <citation type="journal article" date="2016" name="Nat. Commun.">
        <title>Thousands of microbial genomes shed light on interconnected biogeochemical processes in an aquifer system.</title>
        <authorList>
            <person name="Anantharaman K."/>
            <person name="Brown C.T."/>
            <person name="Hug L.A."/>
            <person name="Sharon I."/>
            <person name="Castelle C.J."/>
            <person name="Probst A.J."/>
            <person name="Thomas B.C."/>
            <person name="Singh A."/>
            <person name="Wilkins M.J."/>
            <person name="Karaoz U."/>
            <person name="Brodie E.L."/>
            <person name="Williams K.H."/>
            <person name="Hubbard S.S."/>
            <person name="Banfield J.F."/>
        </authorList>
    </citation>
    <scope>NUCLEOTIDE SEQUENCE [LARGE SCALE GENOMIC DNA]</scope>
    <source>
        <strain evidence="4">RIFCSPLOWO2_12_FULL_64_10</strain>
    </source>
</reference>
<feature type="domain" description="DUF3696" evidence="1">
    <location>
        <begin position="508"/>
        <end position="548"/>
    </location>
</feature>
<dbReference type="PANTHER" id="PTHR43581">
    <property type="entry name" value="ATP/GTP PHOSPHATASE"/>
    <property type="match status" value="1"/>
</dbReference>
<dbReference type="PANTHER" id="PTHR43581:SF2">
    <property type="entry name" value="EXCINUCLEASE ATPASE SUBUNIT"/>
    <property type="match status" value="1"/>
</dbReference>
<dbReference type="InterPro" id="IPR022532">
    <property type="entry name" value="DUF3696"/>
</dbReference>
<dbReference type="Gene3D" id="3.40.50.300">
    <property type="entry name" value="P-loop containing nucleotide triphosphate hydrolases"/>
    <property type="match status" value="1"/>
</dbReference>
<dbReference type="AlphaFoldDB" id="A0A1F6CD83"/>
<dbReference type="InterPro" id="IPR041685">
    <property type="entry name" value="AAA_GajA/Old/RecF-like"/>
</dbReference>
<dbReference type="Pfam" id="PF12476">
    <property type="entry name" value="DUF3696"/>
    <property type="match status" value="1"/>
</dbReference>
<comment type="caution">
    <text evidence="3">The sequence shown here is derived from an EMBL/GenBank/DDBJ whole genome shotgun (WGS) entry which is preliminary data.</text>
</comment>
<proteinExistence type="predicted"/>
<sequence length="555" mass="62271">MLTALRLGNFKAFAETQRMPIRPLTLIFGANSAGKSSLIHGLLLARHAMETGELDVHRMAIGGDSVDLGGFRQYVHRRDVERRVEWAAEIDVAGLKGRVAELLAPVHRASIALNVGVELDNQGEPLRDTKPTVMSYEVEADGKSLLRMSLRPGGNLQLDRLEHEHQIFRKVFKAIVQTATTTESLTAADFEGLNEAIADIVPEIATRVEKFIPTDLLKTEKLFGAGEQSMLFPVSRGRRKEDLAAAVRFFLPRTLDALMQDLGNTVRAELSCLRYLGPLRSYPPRHVAFVPHHDPNWDAGGGYAWDIIKRDASVRERINEWLSDKDRLQTPYVFKVKSLFTADETEKYLSAFLQTIAREEPIVDGDRDSGPTVTGLARYIMEDPDELAQMIGDSLKDIAGLPDPVLWDMKTETEVSHRDVGIGISQVLPVLVSAFGLDRKILAIEQPEIHLHPKLQAELGDVFIESALGERKNTFIIETHSEHLILRLMRRMRDTYQENLPDGLPPVRPEDVAILFVQPKDSSAVVRLLELDEEGQLLDPWPGGFFEEGFRERFS</sequence>
<evidence type="ECO:0008006" key="5">
    <source>
        <dbReference type="Google" id="ProtNLM"/>
    </source>
</evidence>
<dbReference type="Proteomes" id="UP000178606">
    <property type="component" value="Unassembled WGS sequence"/>
</dbReference>
<dbReference type="Pfam" id="PF13175">
    <property type="entry name" value="AAA_15"/>
    <property type="match status" value="1"/>
</dbReference>
<feature type="domain" description="Endonuclease GajA/Old nuclease/RecF-like AAA" evidence="2">
    <location>
        <begin position="329"/>
        <end position="485"/>
    </location>
</feature>
<dbReference type="InterPro" id="IPR051396">
    <property type="entry name" value="Bact_Antivir_Def_Nuclease"/>
</dbReference>
<gene>
    <name evidence="3" type="ORF">A3F84_16955</name>
</gene>
<dbReference type="EMBL" id="MFKF01000272">
    <property type="protein sequence ID" value="OGG47139.1"/>
    <property type="molecule type" value="Genomic_DNA"/>
</dbReference>
<evidence type="ECO:0000259" key="1">
    <source>
        <dbReference type="Pfam" id="PF12476"/>
    </source>
</evidence>
<dbReference type="InterPro" id="IPR027417">
    <property type="entry name" value="P-loop_NTPase"/>
</dbReference>
<protein>
    <recommendedName>
        <fullName evidence="5">AAA domain-containing protein</fullName>
    </recommendedName>
</protein>
<organism evidence="3 4">
    <name type="scientific">Handelsmanbacteria sp. (strain RIFCSPLOWO2_12_FULL_64_10)</name>
    <dbReference type="NCBI Taxonomy" id="1817868"/>
    <lineage>
        <taxon>Bacteria</taxon>
        <taxon>Candidatus Handelsmaniibacteriota</taxon>
    </lineage>
</organism>
<accession>A0A1F6CD83</accession>
<evidence type="ECO:0000313" key="3">
    <source>
        <dbReference type="EMBL" id="OGG47139.1"/>
    </source>
</evidence>
<name>A0A1F6CD83_HANXR</name>
<evidence type="ECO:0000313" key="4">
    <source>
        <dbReference type="Proteomes" id="UP000178606"/>
    </source>
</evidence>
<evidence type="ECO:0000259" key="2">
    <source>
        <dbReference type="Pfam" id="PF13175"/>
    </source>
</evidence>